<proteinExistence type="predicted"/>
<reference evidence="2" key="2">
    <citation type="submission" date="2023-05" db="EMBL/GenBank/DDBJ databases">
        <authorList>
            <consortium name="Lawrence Berkeley National Laboratory"/>
            <person name="Steindorff A."/>
            <person name="Hensen N."/>
            <person name="Bonometti L."/>
            <person name="Westerberg I."/>
            <person name="Brannstrom I.O."/>
            <person name="Guillou S."/>
            <person name="Cros-Aarteil S."/>
            <person name="Calhoun S."/>
            <person name="Haridas S."/>
            <person name="Kuo A."/>
            <person name="Mondo S."/>
            <person name="Pangilinan J."/>
            <person name="Riley R."/>
            <person name="Labutti K."/>
            <person name="Andreopoulos B."/>
            <person name="Lipzen A."/>
            <person name="Chen C."/>
            <person name="Yanf M."/>
            <person name="Daum C."/>
            <person name="Ng V."/>
            <person name="Clum A."/>
            <person name="Ohm R."/>
            <person name="Martin F."/>
            <person name="Silar P."/>
            <person name="Natvig D."/>
            <person name="Lalanne C."/>
            <person name="Gautier V."/>
            <person name="Ament-Velasquez S.L."/>
            <person name="Kruys A."/>
            <person name="Hutchinson M.I."/>
            <person name="Powell A.J."/>
            <person name="Barry K."/>
            <person name="Miller A.N."/>
            <person name="Grigoriev I.V."/>
            <person name="Debuchy R."/>
            <person name="Gladieux P."/>
            <person name="Thoren M.H."/>
            <person name="Johannesson H."/>
        </authorList>
    </citation>
    <scope>NUCLEOTIDE SEQUENCE</scope>
    <source>
        <strain evidence="2">PSN243</strain>
    </source>
</reference>
<gene>
    <name evidence="2" type="ORF">QBC34DRAFT_387851</name>
</gene>
<sequence length="693" mass="77739">MALCAKCLLIPPKLITSAGWAPYSGGDAIRVEHRASWTDLKRSAEDGNCPCCGALLFLIGIDEAPAGPPVPIVLQKTHWQSFDVQYRQSSDYPLHKSLRGSLVPAEWSSRLAPFRPLTEDDNHIYAKGWLQDCLANHETCSSAQNAGAFVPTRLLDVGDANDDVRLILTAETPVAGPYFALSHCWGKLVIATTTTRNLADWLHSVPLDTLSTTFRDAVGFCRRVGVRYLWIDSLCILQDSRADWEAEAAVMGRVYERALCTLAATCSADGAGGCRVRRPARFRSVDLDLGEDGQLTRIRVWAGPLWRWAATLSGMNEGGDNRMPPGPLNTRAWTLQERQLSARLLHFTEYAVLWECREHRASTRIPWGQTTKERDADWDFRLFDKCPESVHDRRRRWFETVDEYSARNLTVPSDKLPALAGMAQRFGDEGGYGRYVAGLWESHLPVSLLWRVAPDVAERPRDDNLAPSWSWVSMRGTVSHAHLNPLTEIGPGSDRAAVIKQMSRDASPRSTDHQDSVLAADPLAVIHHVDVDYGGKNPFLGVATACITISGKMKEARIKTIDLEDPQNAGKDFDGYNLLMDDRGRPIGAISLDERGLVAQDTKVCCLAVDLDKQWPNRHLPWGLDAYIDNQPRFEDWDEEYRWWRENLGLGTTVLALALIRAGREDEFKRVGLARWIRRDWFEEAEFGKITLV</sequence>
<keyword evidence="3" id="KW-1185">Reference proteome</keyword>
<evidence type="ECO:0000313" key="3">
    <source>
        <dbReference type="Proteomes" id="UP001321760"/>
    </source>
</evidence>
<evidence type="ECO:0000259" key="1">
    <source>
        <dbReference type="Pfam" id="PF06985"/>
    </source>
</evidence>
<protein>
    <submittedName>
        <fullName evidence="2">Heterokaryon incompatibility protein-domain-containing protein</fullName>
    </submittedName>
</protein>
<dbReference type="Proteomes" id="UP001321760">
    <property type="component" value="Unassembled WGS sequence"/>
</dbReference>
<name>A0AAV9G1E5_9PEZI</name>
<dbReference type="PANTHER" id="PTHR33112:SF16">
    <property type="entry name" value="HETEROKARYON INCOMPATIBILITY DOMAIN-CONTAINING PROTEIN"/>
    <property type="match status" value="1"/>
</dbReference>
<evidence type="ECO:0000313" key="2">
    <source>
        <dbReference type="EMBL" id="KAK4441897.1"/>
    </source>
</evidence>
<dbReference type="PANTHER" id="PTHR33112">
    <property type="entry name" value="DOMAIN PROTEIN, PUTATIVE-RELATED"/>
    <property type="match status" value="1"/>
</dbReference>
<dbReference type="AlphaFoldDB" id="A0AAV9G1E5"/>
<organism evidence="2 3">
    <name type="scientific">Podospora aff. communis PSN243</name>
    <dbReference type="NCBI Taxonomy" id="3040156"/>
    <lineage>
        <taxon>Eukaryota</taxon>
        <taxon>Fungi</taxon>
        <taxon>Dikarya</taxon>
        <taxon>Ascomycota</taxon>
        <taxon>Pezizomycotina</taxon>
        <taxon>Sordariomycetes</taxon>
        <taxon>Sordariomycetidae</taxon>
        <taxon>Sordariales</taxon>
        <taxon>Podosporaceae</taxon>
        <taxon>Podospora</taxon>
    </lineage>
</organism>
<dbReference type="EMBL" id="MU866049">
    <property type="protein sequence ID" value="KAK4441897.1"/>
    <property type="molecule type" value="Genomic_DNA"/>
</dbReference>
<comment type="caution">
    <text evidence="2">The sequence shown here is derived from an EMBL/GenBank/DDBJ whole genome shotgun (WGS) entry which is preliminary data.</text>
</comment>
<dbReference type="InterPro" id="IPR010730">
    <property type="entry name" value="HET"/>
</dbReference>
<reference evidence="2" key="1">
    <citation type="journal article" date="2023" name="Mol. Phylogenet. Evol.">
        <title>Genome-scale phylogeny and comparative genomics of the fungal order Sordariales.</title>
        <authorList>
            <person name="Hensen N."/>
            <person name="Bonometti L."/>
            <person name="Westerberg I."/>
            <person name="Brannstrom I.O."/>
            <person name="Guillou S."/>
            <person name="Cros-Aarteil S."/>
            <person name="Calhoun S."/>
            <person name="Haridas S."/>
            <person name="Kuo A."/>
            <person name="Mondo S."/>
            <person name="Pangilinan J."/>
            <person name="Riley R."/>
            <person name="LaButti K."/>
            <person name="Andreopoulos B."/>
            <person name="Lipzen A."/>
            <person name="Chen C."/>
            <person name="Yan M."/>
            <person name="Daum C."/>
            <person name="Ng V."/>
            <person name="Clum A."/>
            <person name="Steindorff A."/>
            <person name="Ohm R.A."/>
            <person name="Martin F."/>
            <person name="Silar P."/>
            <person name="Natvig D.O."/>
            <person name="Lalanne C."/>
            <person name="Gautier V."/>
            <person name="Ament-Velasquez S.L."/>
            <person name="Kruys A."/>
            <person name="Hutchinson M.I."/>
            <person name="Powell A.J."/>
            <person name="Barry K."/>
            <person name="Miller A.N."/>
            <person name="Grigoriev I.V."/>
            <person name="Debuchy R."/>
            <person name="Gladieux P."/>
            <person name="Hiltunen Thoren M."/>
            <person name="Johannesson H."/>
        </authorList>
    </citation>
    <scope>NUCLEOTIDE SEQUENCE</scope>
    <source>
        <strain evidence="2">PSN243</strain>
    </source>
</reference>
<feature type="domain" description="Heterokaryon incompatibility" evidence="1">
    <location>
        <begin position="178"/>
        <end position="337"/>
    </location>
</feature>
<accession>A0AAV9G1E5</accession>
<dbReference type="Pfam" id="PF06985">
    <property type="entry name" value="HET"/>
    <property type="match status" value="1"/>
</dbReference>